<name>A0ACB7P5J0_9PEZI</name>
<accession>A0ACB7P5J0</accession>
<proteinExistence type="predicted"/>
<organism evidence="1 2">
    <name type="scientific">Chaetomium tenue</name>
    <dbReference type="NCBI Taxonomy" id="1854479"/>
    <lineage>
        <taxon>Eukaryota</taxon>
        <taxon>Fungi</taxon>
        <taxon>Dikarya</taxon>
        <taxon>Ascomycota</taxon>
        <taxon>Pezizomycotina</taxon>
        <taxon>Sordariomycetes</taxon>
        <taxon>Sordariomycetidae</taxon>
        <taxon>Sordariales</taxon>
        <taxon>Chaetomiaceae</taxon>
        <taxon>Chaetomium</taxon>
    </lineage>
</organism>
<dbReference type="EMBL" id="JAGIZQ010000004">
    <property type="protein sequence ID" value="KAH6631333.1"/>
    <property type="molecule type" value="Genomic_DNA"/>
</dbReference>
<keyword evidence="2" id="KW-1185">Reference proteome</keyword>
<protein>
    <submittedName>
        <fullName evidence="1">Uncharacterized protein</fullName>
    </submittedName>
</protein>
<evidence type="ECO:0000313" key="1">
    <source>
        <dbReference type="EMBL" id="KAH6631333.1"/>
    </source>
</evidence>
<evidence type="ECO:0000313" key="2">
    <source>
        <dbReference type="Proteomes" id="UP000724584"/>
    </source>
</evidence>
<reference evidence="1 2" key="1">
    <citation type="journal article" date="2021" name="Nat. Commun.">
        <title>Genetic determinants of endophytism in the Arabidopsis root mycobiome.</title>
        <authorList>
            <person name="Mesny F."/>
            <person name="Miyauchi S."/>
            <person name="Thiergart T."/>
            <person name="Pickel B."/>
            <person name="Atanasova L."/>
            <person name="Karlsson M."/>
            <person name="Huettel B."/>
            <person name="Barry K.W."/>
            <person name="Haridas S."/>
            <person name="Chen C."/>
            <person name="Bauer D."/>
            <person name="Andreopoulos W."/>
            <person name="Pangilinan J."/>
            <person name="LaButti K."/>
            <person name="Riley R."/>
            <person name="Lipzen A."/>
            <person name="Clum A."/>
            <person name="Drula E."/>
            <person name="Henrissat B."/>
            <person name="Kohler A."/>
            <person name="Grigoriev I.V."/>
            <person name="Martin F.M."/>
            <person name="Hacquard S."/>
        </authorList>
    </citation>
    <scope>NUCLEOTIDE SEQUENCE [LARGE SCALE GENOMIC DNA]</scope>
    <source>
        <strain evidence="1 2">MPI-SDFR-AT-0079</strain>
    </source>
</reference>
<sequence>MCVPTGYLATVSVLLDVMAERGCCFPSRRNLPTNSQCLPESVFRGAYLALIFPLYGRCMYRSWICRWDSSSPMRCYGVVEKMMILTQYQTDFGVGTRSIADCVTCIGFGGKPGLGSCCDPRNDAICATMEPMDRLIDGLIA</sequence>
<comment type="caution">
    <text evidence="1">The sequence shown here is derived from an EMBL/GenBank/DDBJ whole genome shotgun (WGS) entry which is preliminary data.</text>
</comment>
<gene>
    <name evidence="1" type="ORF">F5144DRAFT_215140</name>
</gene>
<dbReference type="Proteomes" id="UP000724584">
    <property type="component" value="Unassembled WGS sequence"/>
</dbReference>